<dbReference type="AlphaFoldDB" id="A0A0F8WPS0"/>
<reference evidence="1" key="1">
    <citation type="journal article" date="2015" name="Nature">
        <title>Complex archaea that bridge the gap between prokaryotes and eukaryotes.</title>
        <authorList>
            <person name="Spang A."/>
            <person name="Saw J.H."/>
            <person name="Jorgensen S.L."/>
            <person name="Zaremba-Niedzwiedzka K."/>
            <person name="Martijn J."/>
            <person name="Lind A.E."/>
            <person name="van Eijk R."/>
            <person name="Schleper C."/>
            <person name="Guy L."/>
            <person name="Ettema T.J."/>
        </authorList>
    </citation>
    <scope>NUCLEOTIDE SEQUENCE</scope>
</reference>
<accession>A0A0F8WPS0</accession>
<sequence>MSLGILKEAIAKRMPITFEYNKPEKTPGERVGNPHAVFIMRKKDGSESTKVHIVQTSGVSDSGQEFPSFRLFDLTELSNVRIQDTDTPFDISEDYNAEWDGYRYVIAKV</sequence>
<gene>
    <name evidence="1" type="ORF">LCGC14_3039990</name>
</gene>
<comment type="caution">
    <text evidence="1">The sequence shown here is derived from an EMBL/GenBank/DDBJ whole genome shotgun (WGS) entry which is preliminary data.</text>
</comment>
<evidence type="ECO:0008006" key="2">
    <source>
        <dbReference type="Google" id="ProtNLM"/>
    </source>
</evidence>
<dbReference type="EMBL" id="LAZR01063754">
    <property type="protein sequence ID" value="KKK58877.1"/>
    <property type="molecule type" value="Genomic_DNA"/>
</dbReference>
<name>A0A0F8WPS0_9ZZZZ</name>
<proteinExistence type="predicted"/>
<evidence type="ECO:0000313" key="1">
    <source>
        <dbReference type="EMBL" id="KKK58877.1"/>
    </source>
</evidence>
<protein>
    <recommendedName>
        <fullName evidence="2">WYL domain-containing protein</fullName>
    </recommendedName>
</protein>
<organism evidence="1">
    <name type="scientific">marine sediment metagenome</name>
    <dbReference type="NCBI Taxonomy" id="412755"/>
    <lineage>
        <taxon>unclassified sequences</taxon>
        <taxon>metagenomes</taxon>
        <taxon>ecological metagenomes</taxon>
    </lineage>
</organism>